<feature type="compositionally biased region" description="Polar residues" evidence="1">
    <location>
        <begin position="48"/>
        <end position="74"/>
    </location>
</feature>
<accession>A0A0R1PBK1</accession>
<feature type="domain" description="DUF4767" evidence="2">
    <location>
        <begin position="72"/>
        <end position="202"/>
    </location>
</feature>
<feature type="region of interest" description="Disordered" evidence="1">
    <location>
        <begin position="39"/>
        <end position="74"/>
    </location>
</feature>
<evidence type="ECO:0000256" key="1">
    <source>
        <dbReference type="SAM" id="MobiDB-lite"/>
    </source>
</evidence>
<keyword evidence="4" id="KW-1185">Reference proteome</keyword>
<name>A0A0R1PBK1_9LACO</name>
<evidence type="ECO:0000259" key="2">
    <source>
        <dbReference type="Pfam" id="PF15983"/>
    </source>
</evidence>
<dbReference type="STRING" id="1423746.FD27_GL000278"/>
<proteinExistence type="predicted"/>
<organism evidence="3 4">
    <name type="scientific">Limosilactobacillus frumenti DSM 13145</name>
    <dbReference type="NCBI Taxonomy" id="1423746"/>
    <lineage>
        <taxon>Bacteria</taxon>
        <taxon>Bacillati</taxon>
        <taxon>Bacillota</taxon>
        <taxon>Bacilli</taxon>
        <taxon>Lactobacillales</taxon>
        <taxon>Lactobacillaceae</taxon>
        <taxon>Limosilactobacillus</taxon>
    </lineage>
</organism>
<dbReference type="Pfam" id="PF15983">
    <property type="entry name" value="DUF4767"/>
    <property type="match status" value="1"/>
</dbReference>
<dbReference type="AlphaFoldDB" id="A0A0R1PBK1"/>
<evidence type="ECO:0000313" key="4">
    <source>
        <dbReference type="Proteomes" id="UP000051445"/>
    </source>
</evidence>
<sequence>MALHFFIGEELLVKKTRIILSGVLAGLLLALTACGQQQSSSSNSNNSEYSASKPANNNQQSGNDQQATNNGSLWNNKKGQQLDKFINQWAPTMNQSYEKYNGTDELKVSTGLSYPADLSKEQVDGQSGLIGWAPSGKGNYEYNVVAIYNYNGTEPPLPNRITYFFCFHNGKPIVLVDQSRDGDPSAHPTVNKDVESNFERIANEN</sequence>
<dbReference type="Proteomes" id="UP000051445">
    <property type="component" value="Unassembled WGS sequence"/>
</dbReference>
<reference evidence="3 4" key="1">
    <citation type="journal article" date="2015" name="Genome Announc.">
        <title>Expanding the biotechnology potential of lactobacilli through comparative genomics of 213 strains and associated genera.</title>
        <authorList>
            <person name="Sun Z."/>
            <person name="Harris H.M."/>
            <person name="McCann A."/>
            <person name="Guo C."/>
            <person name="Argimon S."/>
            <person name="Zhang W."/>
            <person name="Yang X."/>
            <person name="Jeffery I.B."/>
            <person name="Cooney J.C."/>
            <person name="Kagawa T.F."/>
            <person name="Liu W."/>
            <person name="Song Y."/>
            <person name="Salvetti E."/>
            <person name="Wrobel A."/>
            <person name="Rasinkangas P."/>
            <person name="Parkhill J."/>
            <person name="Rea M.C."/>
            <person name="O'Sullivan O."/>
            <person name="Ritari J."/>
            <person name="Douillard F.P."/>
            <person name="Paul Ross R."/>
            <person name="Yang R."/>
            <person name="Briner A.E."/>
            <person name="Felis G.E."/>
            <person name="de Vos W.M."/>
            <person name="Barrangou R."/>
            <person name="Klaenhammer T.R."/>
            <person name="Caufield P.W."/>
            <person name="Cui Y."/>
            <person name="Zhang H."/>
            <person name="O'Toole P.W."/>
        </authorList>
    </citation>
    <scope>NUCLEOTIDE SEQUENCE [LARGE SCALE GENOMIC DNA]</scope>
    <source>
        <strain evidence="3 4">DSM 13145</strain>
    </source>
</reference>
<protein>
    <recommendedName>
        <fullName evidence="2">DUF4767 domain-containing protein</fullName>
    </recommendedName>
</protein>
<dbReference type="InterPro" id="IPR031927">
    <property type="entry name" value="DUF4767"/>
</dbReference>
<evidence type="ECO:0000313" key="3">
    <source>
        <dbReference type="EMBL" id="KRL28004.1"/>
    </source>
</evidence>
<dbReference type="PATRIC" id="fig|1423746.3.peg.285"/>
<gene>
    <name evidence="3" type="ORF">FD27_GL000278</name>
</gene>
<dbReference type="EMBL" id="AZER01000013">
    <property type="protein sequence ID" value="KRL28004.1"/>
    <property type="molecule type" value="Genomic_DNA"/>
</dbReference>
<comment type="caution">
    <text evidence="3">The sequence shown here is derived from an EMBL/GenBank/DDBJ whole genome shotgun (WGS) entry which is preliminary data.</text>
</comment>